<evidence type="ECO:0000313" key="12">
    <source>
        <dbReference type="Ensembl" id="ENSCCRP00015051744.1"/>
    </source>
</evidence>
<dbReference type="InterPro" id="IPR039008">
    <property type="entry name" value="IF_rod_dom"/>
</dbReference>
<comment type="subcellular location">
    <subcellularLocation>
        <location evidence="1">Nucleus</location>
    </subcellularLocation>
</comment>
<dbReference type="Gene3D" id="2.60.40.1260">
    <property type="entry name" value="Lamin Tail domain"/>
    <property type="match status" value="1"/>
</dbReference>
<evidence type="ECO:0000256" key="10">
    <source>
        <dbReference type="SAM" id="MobiDB-lite"/>
    </source>
</evidence>
<dbReference type="GO" id="GO:0090435">
    <property type="term" value="P:protein localization to nuclear envelope"/>
    <property type="evidence" value="ECO:0007669"/>
    <property type="project" value="TreeGrafter"/>
</dbReference>
<dbReference type="AlphaFoldDB" id="A0A8C1Z423"/>
<evidence type="ECO:0000256" key="3">
    <source>
        <dbReference type="ARBA" id="ARBA00022553"/>
    </source>
</evidence>
<dbReference type="GO" id="GO:0005652">
    <property type="term" value="C:nuclear lamina"/>
    <property type="evidence" value="ECO:0007669"/>
    <property type="project" value="TreeGrafter"/>
</dbReference>
<comment type="similarity">
    <text evidence="8">Belongs to the intermediate filament family.</text>
</comment>
<evidence type="ECO:0000256" key="2">
    <source>
        <dbReference type="ARBA" id="ARBA00022481"/>
    </source>
</evidence>
<dbReference type="GO" id="GO:0007097">
    <property type="term" value="P:nuclear migration"/>
    <property type="evidence" value="ECO:0007669"/>
    <property type="project" value="TreeGrafter"/>
</dbReference>
<dbReference type="PANTHER" id="PTHR45721:SF3">
    <property type="entry name" value="LAMIN-B1"/>
    <property type="match status" value="1"/>
</dbReference>
<dbReference type="Proteomes" id="UP000694700">
    <property type="component" value="Unplaced"/>
</dbReference>
<name>A0A8C1Z423_CYPCA</name>
<feature type="domain" description="IF rod" evidence="11">
    <location>
        <begin position="1"/>
        <end position="251"/>
    </location>
</feature>
<keyword evidence="7" id="KW-0449">Lipoprotein</keyword>
<dbReference type="GO" id="GO:0031507">
    <property type="term" value="P:heterochromatin formation"/>
    <property type="evidence" value="ECO:0007669"/>
    <property type="project" value="TreeGrafter"/>
</dbReference>
<dbReference type="SUPFAM" id="SSF64593">
    <property type="entry name" value="Intermediate filament protein, coiled coil region"/>
    <property type="match status" value="1"/>
</dbReference>
<reference evidence="12" key="1">
    <citation type="submission" date="2025-08" db="UniProtKB">
        <authorList>
            <consortium name="Ensembl"/>
        </authorList>
    </citation>
    <scope>IDENTIFICATION</scope>
</reference>
<dbReference type="Pfam" id="PF00038">
    <property type="entry name" value="Filament"/>
    <property type="match status" value="1"/>
</dbReference>
<accession>A0A8C1Z423</accession>
<evidence type="ECO:0000256" key="8">
    <source>
        <dbReference type="RuleBase" id="RU000685"/>
    </source>
</evidence>
<dbReference type="Ensembl" id="ENSCCRT00015053485.1">
    <property type="protein sequence ID" value="ENSCCRP00015051744.1"/>
    <property type="gene ID" value="ENSCCRG00015021398.1"/>
</dbReference>
<dbReference type="GO" id="GO:0005882">
    <property type="term" value="C:intermediate filament"/>
    <property type="evidence" value="ECO:0007669"/>
    <property type="project" value="UniProtKB-KW"/>
</dbReference>
<dbReference type="GO" id="GO:0006998">
    <property type="term" value="P:nuclear envelope organization"/>
    <property type="evidence" value="ECO:0007669"/>
    <property type="project" value="TreeGrafter"/>
</dbReference>
<evidence type="ECO:0000256" key="4">
    <source>
        <dbReference type="ARBA" id="ARBA00022754"/>
    </source>
</evidence>
<dbReference type="PROSITE" id="PS00226">
    <property type="entry name" value="IF_ROD_1"/>
    <property type="match status" value="1"/>
</dbReference>
<keyword evidence="6" id="KW-0539">Nucleus</keyword>
<dbReference type="SUPFAM" id="SSF74853">
    <property type="entry name" value="Lamin A/C globular tail domain"/>
    <property type="match status" value="1"/>
</dbReference>
<feature type="compositionally biased region" description="Low complexity" evidence="10">
    <location>
        <begin position="254"/>
        <end position="272"/>
    </location>
</feature>
<evidence type="ECO:0000259" key="11">
    <source>
        <dbReference type="PROSITE" id="PS51842"/>
    </source>
</evidence>
<feature type="coiled-coil region" evidence="9">
    <location>
        <begin position="177"/>
        <end position="233"/>
    </location>
</feature>
<dbReference type="PROSITE" id="PS51842">
    <property type="entry name" value="IF_ROD_2"/>
    <property type="match status" value="1"/>
</dbReference>
<sequence length="369" mass="42061">VQDGMCICPASDHVCVCDRCVKKDTELASAQARLREAEVLLNSREAALNTAVSERKALESTVTDLQLHIQEVQLDLHHHQSHFMQTPQFTGSVCVPDTSPPLFFSQIAPCQMRKEMKDTWRRLETRLVEVDSGCQMEYEFKLTAALADMRQQHDKQVRLYKDEMEQTYMAKLFSEYARAWQDQISELEAALSREKDLSCRLLAEKEREIAEIRAKMQQQLDEYEQLLDVKLALDMEINAYRKLLEGEEERLKLSPSPSSRVTVSRASSSRSVRTTRGKRKRVDVEESEASSSVSIAHSASATGSVCIDELDVDGNFIRLHNNSDQVCLSDRRHTNSFTAQHAFINSAHSPNEWRSATKSCEVQWSKMSI</sequence>
<evidence type="ECO:0000256" key="9">
    <source>
        <dbReference type="SAM" id="Coils"/>
    </source>
</evidence>
<organism evidence="12 13">
    <name type="scientific">Cyprinus carpio</name>
    <name type="common">Common carp</name>
    <dbReference type="NCBI Taxonomy" id="7962"/>
    <lineage>
        <taxon>Eukaryota</taxon>
        <taxon>Metazoa</taxon>
        <taxon>Chordata</taxon>
        <taxon>Craniata</taxon>
        <taxon>Vertebrata</taxon>
        <taxon>Euteleostomi</taxon>
        <taxon>Actinopterygii</taxon>
        <taxon>Neopterygii</taxon>
        <taxon>Teleostei</taxon>
        <taxon>Ostariophysi</taxon>
        <taxon>Cypriniformes</taxon>
        <taxon>Cyprinidae</taxon>
        <taxon>Cyprininae</taxon>
        <taxon>Cyprinus</taxon>
    </lineage>
</organism>
<keyword evidence="5 9" id="KW-0175">Coiled coil</keyword>
<evidence type="ECO:0000256" key="7">
    <source>
        <dbReference type="ARBA" id="ARBA00023288"/>
    </source>
</evidence>
<evidence type="ECO:0000256" key="6">
    <source>
        <dbReference type="ARBA" id="ARBA00023242"/>
    </source>
</evidence>
<dbReference type="GO" id="GO:0005200">
    <property type="term" value="F:structural constituent of cytoskeleton"/>
    <property type="evidence" value="ECO:0007669"/>
    <property type="project" value="TreeGrafter"/>
</dbReference>
<keyword evidence="4 8" id="KW-0403">Intermediate filament</keyword>
<protein>
    <submittedName>
        <fullName evidence="12">Lamin B1</fullName>
    </submittedName>
</protein>
<dbReference type="PANTHER" id="PTHR45721">
    <property type="entry name" value="LAMIN DM0-RELATED"/>
    <property type="match status" value="1"/>
</dbReference>
<keyword evidence="3" id="KW-0597">Phosphoprotein</keyword>
<dbReference type="Gene3D" id="1.20.5.170">
    <property type="match status" value="1"/>
</dbReference>
<dbReference type="GO" id="GO:0051664">
    <property type="term" value="P:nuclear pore localization"/>
    <property type="evidence" value="ECO:0007669"/>
    <property type="project" value="TreeGrafter"/>
</dbReference>
<evidence type="ECO:0000313" key="13">
    <source>
        <dbReference type="Proteomes" id="UP000694700"/>
    </source>
</evidence>
<keyword evidence="2" id="KW-0488">Methylation</keyword>
<evidence type="ECO:0000256" key="5">
    <source>
        <dbReference type="ARBA" id="ARBA00023054"/>
    </source>
</evidence>
<feature type="region of interest" description="Disordered" evidence="10">
    <location>
        <begin position="254"/>
        <end position="294"/>
    </location>
</feature>
<dbReference type="InterPro" id="IPR036415">
    <property type="entry name" value="Lamin_tail_dom_sf"/>
</dbReference>
<proteinExistence type="inferred from homology"/>
<dbReference type="InterPro" id="IPR018039">
    <property type="entry name" value="IF_conserved"/>
</dbReference>
<evidence type="ECO:0000256" key="1">
    <source>
        <dbReference type="ARBA" id="ARBA00004123"/>
    </source>
</evidence>